<gene>
    <name evidence="11" type="ORF">FME351_LOCUS30575</name>
    <name evidence="12" type="ORF">TSG867_LOCUS10794</name>
</gene>
<evidence type="ECO:0000256" key="4">
    <source>
        <dbReference type="ARBA" id="ARBA00023155"/>
    </source>
</evidence>
<feature type="compositionally biased region" description="Basic and acidic residues" evidence="9">
    <location>
        <begin position="67"/>
        <end position="80"/>
    </location>
</feature>
<evidence type="ECO:0000256" key="7">
    <source>
        <dbReference type="ARBA" id="ARBA00038021"/>
    </source>
</evidence>
<keyword evidence="4 8" id="KW-0371">Homeobox</keyword>
<evidence type="ECO:0000259" key="10">
    <source>
        <dbReference type="PROSITE" id="PS50071"/>
    </source>
</evidence>
<dbReference type="PROSITE" id="PS50071">
    <property type="entry name" value="HOMEOBOX_2"/>
    <property type="match status" value="1"/>
</dbReference>
<dbReference type="Gene3D" id="1.10.10.60">
    <property type="entry name" value="Homeodomain-like"/>
    <property type="match status" value="1"/>
</dbReference>
<feature type="compositionally biased region" description="Low complexity" evidence="9">
    <location>
        <begin position="81"/>
        <end position="90"/>
    </location>
</feature>
<protein>
    <recommendedName>
        <fullName evidence="10">Homeobox domain-containing protein</fullName>
    </recommendedName>
</protein>
<dbReference type="AlphaFoldDB" id="A0A818XZ02"/>
<feature type="region of interest" description="Disordered" evidence="9">
    <location>
        <begin position="282"/>
        <end position="304"/>
    </location>
</feature>
<feature type="DNA-binding region" description="Homeobox" evidence="8">
    <location>
        <begin position="92"/>
        <end position="154"/>
    </location>
</feature>
<evidence type="ECO:0000256" key="1">
    <source>
        <dbReference type="ARBA" id="ARBA00004123"/>
    </source>
</evidence>
<dbReference type="InterPro" id="IPR009057">
    <property type="entry name" value="Homeodomain-like_sf"/>
</dbReference>
<evidence type="ECO:0000256" key="9">
    <source>
        <dbReference type="SAM" id="MobiDB-lite"/>
    </source>
</evidence>
<dbReference type="SMART" id="SM00389">
    <property type="entry name" value="HOX"/>
    <property type="match status" value="1"/>
</dbReference>
<evidence type="ECO:0000313" key="11">
    <source>
        <dbReference type="EMBL" id="CAF3746332.1"/>
    </source>
</evidence>
<evidence type="ECO:0000256" key="6">
    <source>
        <dbReference type="ARBA" id="ARBA00023242"/>
    </source>
</evidence>
<evidence type="ECO:0000256" key="2">
    <source>
        <dbReference type="ARBA" id="ARBA00023015"/>
    </source>
</evidence>
<dbReference type="InterPro" id="IPR001356">
    <property type="entry name" value="HD"/>
</dbReference>
<dbReference type="GO" id="GO:0005634">
    <property type="term" value="C:nucleus"/>
    <property type="evidence" value="ECO:0007669"/>
    <property type="project" value="UniProtKB-SubCell"/>
</dbReference>
<dbReference type="SUPFAM" id="SSF46689">
    <property type="entry name" value="Homeodomain-like"/>
    <property type="match status" value="1"/>
</dbReference>
<keyword evidence="2" id="KW-0805">Transcription regulation</keyword>
<dbReference type="Proteomes" id="UP000663862">
    <property type="component" value="Unassembled WGS sequence"/>
</dbReference>
<dbReference type="GO" id="GO:0003677">
    <property type="term" value="F:DNA binding"/>
    <property type="evidence" value="ECO:0007669"/>
    <property type="project" value="UniProtKB-UniRule"/>
</dbReference>
<dbReference type="InterPro" id="IPR050224">
    <property type="entry name" value="TALE_homeobox"/>
</dbReference>
<dbReference type="Proteomes" id="UP000663869">
    <property type="component" value="Unassembled WGS sequence"/>
</dbReference>
<sequence length="337" mass="37533">MIDHSHDSLHYQTMTNLSPSSTINYTNHHQDLLYPSSIYHHSSEVIVSPHRSTLLVNSNHQQKQRNRTMEQTDSDCDHDSSSSSSITNSSKLKKRRANLPKDSVRILKNWLYEHRYNAYPTDDEKANLSHRADLSINQVCNWFINARRRILPDLLKKEGTDPKKFTISRRFSRDQKRSSPSLSAICSTSGENTSNETTSSSSSSSSSSSTTTTTTTATDINLLVERSSSPSLILTNNSNVLNKQSSSIEPCCMTRHHLLLKPIRDPTVINLISSEQQQTCTVRSNDSLPSPPPPPATTTTSNTTGDLAGFQLLVDVAVKELHRIQQDGNSSVPLLCN</sequence>
<evidence type="ECO:0000256" key="5">
    <source>
        <dbReference type="ARBA" id="ARBA00023163"/>
    </source>
</evidence>
<dbReference type="EMBL" id="CAJNYU010004349">
    <property type="protein sequence ID" value="CAF3746332.1"/>
    <property type="molecule type" value="Genomic_DNA"/>
</dbReference>
<evidence type="ECO:0000313" key="13">
    <source>
        <dbReference type="Proteomes" id="UP000663869"/>
    </source>
</evidence>
<feature type="domain" description="Homeobox" evidence="10">
    <location>
        <begin position="90"/>
        <end position="153"/>
    </location>
</feature>
<comment type="caution">
    <text evidence="11">The sequence shown here is derived from an EMBL/GenBank/DDBJ whole genome shotgun (WGS) entry which is preliminary data.</text>
</comment>
<name>A0A818XZ02_9BILA</name>
<keyword evidence="3 8" id="KW-0238">DNA-binding</keyword>
<feature type="region of interest" description="Disordered" evidence="9">
    <location>
        <begin position="166"/>
        <end position="215"/>
    </location>
</feature>
<comment type="similarity">
    <text evidence="7">Belongs to the TALE/TGIF homeobox family.</text>
</comment>
<evidence type="ECO:0000256" key="3">
    <source>
        <dbReference type="ARBA" id="ARBA00023125"/>
    </source>
</evidence>
<accession>A0A818XZ02</accession>
<dbReference type="EMBL" id="CAJOBQ010000504">
    <property type="protein sequence ID" value="CAF4369680.1"/>
    <property type="molecule type" value="Genomic_DNA"/>
</dbReference>
<evidence type="ECO:0000313" key="12">
    <source>
        <dbReference type="EMBL" id="CAF4369680.1"/>
    </source>
</evidence>
<evidence type="ECO:0000256" key="8">
    <source>
        <dbReference type="PROSITE-ProRule" id="PRU00108"/>
    </source>
</evidence>
<dbReference type="Pfam" id="PF05920">
    <property type="entry name" value="Homeobox_KN"/>
    <property type="match status" value="1"/>
</dbReference>
<feature type="region of interest" description="Disordered" evidence="9">
    <location>
        <begin position="57"/>
        <end position="97"/>
    </location>
</feature>
<dbReference type="GO" id="GO:0006355">
    <property type="term" value="P:regulation of DNA-templated transcription"/>
    <property type="evidence" value="ECO:0007669"/>
    <property type="project" value="InterPro"/>
</dbReference>
<keyword evidence="6 8" id="KW-0539">Nucleus</keyword>
<dbReference type="PANTHER" id="PTHR11850">
    <property type="entry name" value="HOMEOBOX PROTEIN TRANSCRIPTION FACTORS"/>
    <property type="match status" value="1"/>
</dbReference>
<keyword evidence="5" id="KW-0804">Transcription</keyword>
<organism evidence="11 13">
    <name type="scientific">Rotaria socialis</name>
    <dbReference type="NCBI Taxonomy" id="392032"/>
    <lineage>
        <taxon>Eukaryota</taxon>
        <taxon>Metazoa</taxon>
        <taxon>Spiralia</taxon>
        <taxon>Gnathifera</taxon>
        <taxon>Rotifera</taxon>
        <taxon>Eurotatoria</taxon>
        <taxon>Bdelloidea</taxon>
        <taxon>Philodinida</taxon>
        <taxon>Philodinidae</taxon>
        <taxon>Rotaria</taxon>
    </lineage>
</organism>
<proteinExistence type="inferred from homology"/>
<reference evidence="11" key="1">
    <citation type="submission" date="2021-02" db="EMBL/GenBank/DDBJ databases">
        <authorList>
            <person name="Nowell W R."/>
        </authorList>
    </citation>
    <scope>NUCLEOTIDE SEQUENCE</scope>
</reference>
<comment type="subcellular location">
    <subcellularLocation>
        <location evidence="1 8">Nucleus</location>
    </subcellularLocation>
</comment>
<dbReference type="FunFam" id="1.10.10.60:FF:000059">
    <property type="entry name" value="TGFB-induced factor homeobox 1"/>
    <property type="match status" value="1"/>
</dbReference>
<feature type="compositionally biased region" description="Low complexity" evidence="9">
    <location>
        <begin position="187"/>
        <end position="215"/>
    </location>
</feature>
<dbReference type="CDD" id="cd00086">
    <property type="entry name" value="homeodomain"/>
    <property type="match status" value="1"/>
</dbReference>
<dbReference type="InterPro" id="IPR008422">
    <property type="entry name" value="KN_HD"/>
</dbReference>